<dbReference type="Gene3D" id="6.10.20.40">
    <property type="entry name" value="TEA/ATTS domain"/>
    <property type="match status" value="1"/>
</dbReference>
<dbReference type="Proteomes" id="UP001556367">
    <property type="component" value="Unassembled WGS sequence"/>
</dbReference>
<sequence>MAFNQQQGVDVFTNVSTSAPDSPERIRTSIHGDIICPPLRSGATRDVFQSIVKGRKSWKTLRGNGEAVWPPELEAALLEGLESYQPDDSRETRLLGRFPMRNRFISDYIFRVTGKRRTAKQVGSRLQQLRDTCGGKRLLSLLSPCRRDTAPGQVSSAALMREQQRMERPSVGPDASSGSDTSSVYSPSTPLDTDPNTPYFEMPKPQRSVICIDILPEDLAYPPPPSPSESSSSSSSFSTPPSPSSSPKRDSTDSTPVATPSATDLSYASYGDNVFRPSSQPRPLKSIDPTVTFLSRTTITAESFFTVFFDNAPVFQETTSLVLLSLPEQPESDGSLFYSTSLVPGFWKTICDHEDPTRYTIQQEVVQNPNTMNQTTMFSAVYKFNYPAGYSTRQSSSSPTMSNVLPVTPLSPVSPMTPGVATSQSEQFSELPLDYFMHMDPSAFTSEYTPKQENFYELVNPANAGFDFEGAAWGVPQPSDNVSQLCPPSFAPDFTAYVL</sequence>
<dbReference type="PANTHER" id="PTHR11834:SF0">
    <property type="entry name" value="PROTEIN SCALLOPED"/>
    <property type="match status" value="1"/>
</dbReference>
<comment type="caution">
    <text evidence="9">The sequence shown here is derived from an EMBL/GenBank/DDBJ whole genome shotgun (WGS) entry which is preliminary data.</text>
</comment>
<name>A0ABR3JK52_9AGAR</name>
<dbReference type="PROSITE" id="PS51088">
    <property type="entry name" value="TEA_2"/>
    <property type="match status" value="1"/>
</dbReference>
<dbReference type="InterPro" id="IPR038096">
    <property type="entry name" value="TEA/ATTS_sf"/>
</dbReference>
<evidence type="ECO:0000256" key="2">
    <source>
        <dbReference type="ARBA" id="ARBA00008421"/>
    </source>
</evidence>
<evidence type="ECO:0000256" key="4">
    <source>
        <dbReference type="ARBA" id="ARBA00023163"/>
    </source>
</evidence>
<keyword evidence="3" id="KW-0805">Transcription regulation</keyword>
<feature type="region of interest" description="Disordered" evidence="7">
    <location>
        <begin position="161"/>
        <end position="203"/>
    </location>
</feature>
<keyword evidence="5" id="KW-0539">Nucleus</keyword>
<dbReference type="PANTHER" id="PTHR11834">
    <property type="entry name" value="TRANSCRIPTIONAL ENHANCER FACTOR TEF RELATED"/>
    <property type="match status" value="1"/>
</dbReference>
<proteinExistence type="inferred from homology"/>
<dbReference type="InterPro" id="IPR050937">
    <property type="entry name" value="TEC1_TEAD_TF"/>
</dbReference>
<feature type="domain" description="TEA" evidence="8">
    <location>
        <begin position="62"/>
        <end position="136"/>
    </location>
</feature>
<accession>A0ABR3JK52</accession>
<dbReference type="Pfam" id="PF01285">
    <property type="entry name" value="TEA"/>
    <property type="match status" value="1"/>
</dbReference>
<feature type="compositionally biased region" description="Low complexity" evidence="7">
    <location>
        <begin position="228"/>
        <end position="239"/>
    </location>
</feature>
<evidence type="ECO:0000256" key="7">
    <source>
        <dbReference type="SAM" id="MobiDB-lite"/>
    </source>
</evidence>
<dbReference type="InterPro" id="IPR000818">
    <property type="entry name" value="TEA/ATTS_dom"/>
</dbReference>
<evidence type="ECO:0000256" key="5">
    <source>
        <dbReference type="ARBA" id="ARBA00023242"/>
    </source>
</evidence>
<dbReference type="SMART" id="SM00426">
    <property type="entry name" value="TEA"/>
    <property type="match status" value="1"/>
</dbReference>
<comment type="subcellular location">
    <subcellularLocation>
        <location evidence="1">Nucleus</location>
    </subcellularLocation>
</comment>
<organism evidence="9 10">
    <name type="scientific">Hohenbuehelia grisea</name>
    <dbReference type="NCBI Taxonomy" id="104357"/>
    <lineage>
        <taxon>Eukaryota</taxon>
        <taxon>Fungi</taxon>
        <taxon>Dikarya</taxon>
        <taxon>Basidiomycota</taxon>
        <taxon>Agaricomycotina</taxon>
        <taxon>Agaricomycetes</taxon>
        <taxon>Agaricomycetidae</taxon>
        <taxon>Agaricales</taxon>
        <taxon>Pleurotineae</taxon>
        <taxon>Pleurotaceae</taxon>
        <taxon>Hohenbuehelia</taxon>
    </lineage>
</organism>
<protein>
    <recommendedName>
        <fullName evidence="8">TEA domain-containing protein</fullName>
    </recommendedName>
</protein>
<feature type="region of interest" description="Disordered" evidence="7">
    <location>
        <begin position="217"/>
        <end position="282"/>
    </location>
</feature>
<feature type="compositionally biased region" description="Polar residues" evidence="7">
    <location>
        <begin position="253"/>
        <end position="266"/>
    </location>
</feature>
<evidence type="ECO:0000259" key="8">
    <source>
        <dbReference type="PROSITE" id="PS51088"/>
    </source>
</evidence>
<feature type="compositionally biased region" description="Polar residues" evidence="7">
    <location>
        <begin position="176"/>
        <end position="196"/>
    </location>
</feature>
<evidence type="ECO:0000256" key="1">
    <source>
        <dbReference type="ARBA" id="ARBA00004123"/>
    </source>
</evidence>
<keyword evidence="10" id="KW-1185">Reference proteome</keyword>
<keyword evidence="4" id="KW-0804">Transcription</keyword>
<evidence type="ECO:0000256" key="3">
    <source>
        <dbReference type="ARBA" id="ARBA00023015"/>
    </source>
</evidence>
<evidence type="ECO:0000313" key="9">
    <source>
        <dbReference type="EMBL" id="KAL0955525.1"/>
    </source>
</evidence>
<feature type="DNA-binding region" description="TEA" evidence="6">
    <location>
        <begin position="62"/>
        <end position="136"/>
    </location>
</feature>
<dbReference type="EMBL" id="JASNQZ010000006">
    <property type="protein sequence ID" value="KAL0955525.1"/>
    <property type="molecule type" value="Genomic_DNA"/>
</dbReference>
<comment type="similarity">
    <text evidence="2">Belongs to the TEC1 family.</text>
</comment>
<gene>
    <name evidence="9" type="ORF">HGRIS_001763</name>
</gene>
<evidence type="ECO:0000256" key="6">
    <source>
        <dbReference type="PROSITE-ProRule" id="PRU00505"/>
    </source>
</evidence>
<evidence type="ECO:0000313" key="10">
    <source>
        <dbReference type="Proteomes" id="UP001556367"/>
    </source>
</evidence>
<reference evidence="10" key="1">
    <citation type="submission" date="2024-06" db="EMBL/GenBank/DDBJ databases">
        <title>Multi-omics analyses provide insights into the biosynthesis of the anticancer antibiotic pleurotin in Hohenbuehelia grisea.</title>
        <authorList>
            <person name="Weaver J.A."/>
            <person name="Alberti F."/>
        </authorList>
    </citation>
    <scope>NUCLEOTIDE SEQUENCE [LARGE SCALE GENOMIC DNA]</scope>
    <source>
        <strain evidence="10">T-177</strain>
    </source>
</reference>